<evidence type="ECO:0000313" key="2">
    <source>
        <dbReference type="EMBL" id="GJD93988.1"/>
    </source>
</evidence>
<gene>
    <name evidence="2" type="ORF">OCOJLMKI_1186</name>
</gene>
<name>A0ABQ4RV07_9HYPH</name>
<dbReference type="Proteomes" id="UP001055125">
    <property type="component" value="Unassembled WGS sequence"/>
</dbReference>
<proteinExistence type="predicted"/>
<keyword evidence="1" id="KW-0812">Transmembrane</keyword>
<keyword evidence="1" id="KW-1133">Transmembrane helix</keyword>
<sequence length="124" mass="14387">MWALVKPFLLGLIAFWISPYWKLAKKQSKPGVLSETMGELFLLACLIFALYNLYRLTSFGLVYSIAGDDAGWIAFDEHPVAFVFFAVFYSLPFLIPFLILVSRFLWKDRMSRTEFKAISDKFRP</sequence>
<protein>
    <submittedName>
        <fullName evidence="2">Uncharacterized protein</fullName>
    </submittedName>
</protein>
<feature type="transmembrane region" description="Helical" evidence="1">
    <location>
        <begin position="6"/>
        <end position="24"/>
    </location>
</feature>
<keyword evidence="1" id="KW-0472">Membrane</keyword>
<reference evidence="2" key="1">
    <citation type="journal article" date="2021" name="Front. Microbiol.">
        <title>Comprehensive Comparative Genomics and Phenotyping of Methylobacterium Species.</title>
        <authorList>
            <person name="Alessa O."/>
            <person name="Ogura Y."/>
            <person name="Fujitani Y."/>
            <person name="Takami H."/>
            <person name="Hayashi T."/>
            <person name="Sahin N."/>
            <person name="Tani A."/>
        </authorList>
    </citation>
    <scope>NUCLEOTIDE SEQUENCE</scope>
    <source>
        <strain evidence="2">DSM 19015</strain>
    </source>
</reference>
<accession>A0ABQ4RV07</accession>
<feature type="transmembrane region" description="Helical" evidence="1">
    <location>
        <begin position="36"/>
        <end position="54"/>
    </location>
</feature>
<dbReference type="RefSeq" id="WP_238243179.1">
    <property type="nucleotide sequence ID" value="NZ_BPQP01000017.1"/>
</dbReference>
<comment type="caution">
    <text evidence="2">The sequence shown here is derived from an EMBL/GenBank/DDBJ whole genome shotgun (WGS) entry which is preliminary data.</text>
</comment>
<dbReference type="EMBL" id="BPQP01000017">
    <property type="protein sequence ID" value="GJD93988.1"/>
    <property type="molecule type" value="Genomic_DNA"/>
</dbReference>
<reference evidence="2" key="2">
    <citation type="submission" date="2021-08" db="EMBL/GenBank/DDBJ databases">
        <authorList>
            <person name="Tani A."/>
            <person name="Ola A."/>
            <person name="Ogura Y."/>
            <person name="Katsura K."/>
            <person name="Hayashi T."/>
        </authorList>
    </citation>
    <scope>NUCLEOTIDE SEQUENCE</scope>
    <source>
        <strain evidence="2">DSM 19015</strain>
    </source>
</reference>
<evidence type="ECO:0000313" key="3">
    <source>
        <dbReference type="Proteomes" id="UP001055125"/>
    </source>
</evidence>
<feature type="transmembrane region" description="Helical" evidence="1">
    <location>
        <begin position="81"/>
        <end position="106"/>
    </location>
</feature>
<organism evidence="2 3">
    <name type="scientific">Methylobacterium iners</name>
    <dbReference type="NCBI Taxonomy" id="418707"/>
    <lineage>
        <taxon>Bacteria</taxon>
        <taxon>Pseudomonadati</taxon>
        <taxon>Pseudomonadota</taxon>
        <taxon>Alphaproteobacteria</taxon>
        <taxon>Hyphomicrobiales</taxon>
        <taxon>Methylobacteriaceae</taxon>
        <taxon>Methylobacterium</taxon>
    </lineage>
</organism>
<evidence type="ECO:0000256" key="1">
    <source>
        <dbReference type="SAM" id="Phobius"/>
    </source>
</evidence>
<keyword evidence="3" id="KW-1185">Reference proteome</keyword>